<dbReference type="OrthoDB" id="1928766at2759"/>
<evidence type="ECO:0000313" key="2">
    <source>
        <dbReference type="Proteomes" id="UP000257109"/>
    </source>
</evidence>
<feature type="non-terminal residue" evidence="1">
    <location>
        <position position="115"/>
    </location>
</feature>
<organism evidence="1 2">
    <name type="scientific">Mucuna pruriens</name>
    <name type="common">Velvet bean</name>
    <name type="synonym">Dolichos pruriens</name>
    <dbReference type="NCBI Taxonomy" id="157652"/>
    <lineage>
        <taxon>Eukaryota</taxon>
        <taxon>Viridiplantae</taxon>
        <taxon>Streptophyta</taxon>
        <taxon>Embryophyta</taxon>
        <taxon>Tracheophyta</taxon>
        <taxon>Spermatophyta</taxon>
        <taxon>Magnoliopsida</taxon>
        <taxon>eudicotyledons</taxon>
        <taxon>Gunneridae</taxon>
        <taxon>Pentapetalae</taxon>
        <taxon>rosids</taxon>
        <taxon>fabids</taxon>
        <taxon>Fabales</taxon>
        <taxon>Fabaceae</taxon>
        <taxon>Papilionoideae</taxon>
        <taxon>50 kb inversion clade</taxon>
        <taxon>NPAAA clade</taxon>
        <taxon>indigoferoid/millettioid clade</taxon>
        <taxon>Phaseoleae</taxon>
        <taxon>Mucuna</taxon>
    </lineage>
</organism>
<dbReference type="Gene3D" id="3.10.10.10">
    <property type="entry name" value="HIV Type 1 Reverse Transcriptase, subunit A, domain 1"/>
    <property type="match status" value="1"/>
</dbReference>
<dbReference type="Proteomes" id="UP000257109">
    <property type="component" value="Unassembled WGS sequence"/>
</dbReference>
<dbReference type="InterPro" id="IPR043502">
    <property type="entry name" value="DNA/RNA_pol_sf"/>
</dbReference>
<dbReference type="InterPro" id="IPR053134">
    <property type="entry name" value="RNA-dir_DNA_polymerase"/>
</dbReference>
<evidence type="ECO:0008006" key="3">
    <source>
        <dbReference type="Google" id="ProtNLM"/>
    </source>
</evidence>
<feature type="non-terminal residue" evidence="1">
    <location>
        <position position="1"/>
    </location>
</feature>
<keyword evidence="2" id="KW-1185">Reference proteome</keyword>
<reference evidence="1" key="1">
    <citation type="submission" date="2018-05" db="EMBL/GenBank/DDBJ databases">
        <title>Draft genome of Mucuna pruriens seed.</title>
        <authorList>
            <person name="Nnadi N.E."/>
            <person name="Vos R."/>
            <person name="Hasami M.H."/>
            <person name="Devisetty U.K."/>
            <person name="Aguiy J.C."/>
        </authorList>
    </citation>
    <scope>NUCLEOTIDE SEQUENCE [LARGE SCALE GENOMIC DNA]</scope>
    <source>
        <strain evidence="1">JCA_2017</strain>
    </source>
</reference>
<accession>A0A371EXV3</accession>
<comment type="caution">
    <text evidence="1">The sequence shown here is derived from an EMBL/GenBank/DDBJ whole genome shotgun (WGS) entry which is preliminary data.</text>
</comment>
<name>A0A371EXV3_MUCPR</name>
<sequence length="115" mass="13028">MIDATFDGESEEHLDVFARTLIDMLGIDPDFLCHHLPIASRTWPLRRKPTSYWWLTSLGSCNTPPGSPTNVVMVKKPSGKWRMCTDYTDLNNVCPKDLYPLPNVDRRVNGASDYG</sequence>
<dbReference type="PANTHER" id="PTHR24559">
    <property type="entry name" value="TRANSPOSON TY3-I GAG-POL POLYPROTEIN"/>
    <property type="match status" value="1"/>
</dbReference>
<proteinExistence type="predicted"/>
<evidence type="ECO:0000313" key="1">
    <source>
        <dbReference type="EMBL" id="RDX70824.1"/>
    </source>
</evidence>
<dbReference type="PANTHER" id="PTHR24559:SF430">
    <property type="entry name" value="RNA-DIRECTED DNA POLYMERASE"/>
    <property type="match status" value="1"/>
</dbReference>
<gene>
    <name evidence="1" type="ORF">CR513_49890</name>
</gene>
<dbReference type="EMBL" id="QJKJ01011561">
    <property type="protein sequence ID" value="RDX70824.1"/>
    <property type="molecule type" value="Genomic_DNA"/>
</dbReference>
<dbReference type="AlphaFoldDB" id="A0A371EXV3"/>
<dbReference type="SUPFAM" id="SSF56672">
    <property type="entry name" value="DNA/RNA polymerases"/>
    <property type="match status" value="1"/>
</dbReference>
<protein>
    <recommendedName>
        <fullName evidence="3">Reverse transcriptase domain-containing protein</fullName>
    </recommendedName>
</protein>